<gene>
    <name evidence="1" type="ORF">ACFPBZ_02620</name>
</gene>
<evidence type="ECO:0000313" key="1">
    <source>
        <dbReference type="EMBL" id="MFC5061086.1"/>
    </source>
</evidence>
<dbReference type="EMBL" id="JBHSIV010000002">
    <property type="protein sequence ID" value="MFC5061086.1"/>
    <property type="molecule type" value="Genomic_DNA"/>
</dbReference>
<proteinExistence type="predicted"/>
<reference evidence="2" key="1">
    <citation type="journal article" date="2019" name="Int. J. Syst. Evol. Microbiol.">
        <title>The Global Catalogue of Microorganisms (GCM) 10K type strain sequencing project: providing services to taxonomists for standard genome sequencing and annotation.</title>
        <authorList>
            <consortium name="The Broad Institute Genomics Platform"/>
            <consortium name="The Broad Institute Genome Sequencing Center for Infectious Disease"/>
            <person name="Wu L."/>
            <person name="Ma J."/>
        </authorList>
    </citation>
    <scope>NUCLEOTIDE SEQUENCE [LARGE SCALE GENOMIC DNA]</scope>
    <source>
        <strain evidence="2">CGMCC 4.7093</strain>
    </source>
</reference>
<sequence length="155" mass="17335">MCEGWTRAEALREMEALVERYGWAIQHVWPDAVHSRWAYTVGLTRYGLPELVVTGMEQEAAHELLNDTAHGGACHDDRTVPGQRYSLDDGRRIEVVELSHPDVHLGTAVALHPGRVVRAHQLVWADDCGRWPWSRRFCGPQGAQPVLGPRAVRGA</sequence>
<dbReference type="Pfam" id="PF14081">
    <property type="entry name" value="DUF4262"/>
    <property type="match status" value="1"/>
</dbReference>
<dbReference type="RefSeq" id="WP_378034441.1">
    <property type="nucleotide sequence ID" value="NZ_JBHSIV010000002.1"/>
</dbReference>
<accession>A0ABV9YGU5</accession>
<evidence type="ECO:0000313" key="2">
    <source>
        <dbReference type="Proteomes" id="UP001595947"/>
    </source>
</evidence>
<dbReference type="Proteomes" id="UP001595947">
    <property type="component" value="Unassembled WGS sequence"/>
</dbReference>
<keyword evidence="2" id="KW-1185">Reference proteome</keyword>
<organism evidence="1 2">
    <name type="scientific">Actinomycetospora atypica</name>
    <dbReference type="NCBI Taxonomy" id="1290095"/>
    <lineage>
        <taxon>Bacteria</taxon>
        <taxon>Bacillati</taxon>
        <taxon>Actinomycetota</taxon>
        <taxon>Actinomycetes</taxon>
        <taxon>Pseudonocardiales</taxon>
        <taxon>Pseudonocardiaceae</taxon>
        <taxon>Actinomycetospora</taxon>
    </lineage>
</organism>
<dbReference type="InterPro" id="IPR025358">
    <property type="entry name" value="DUF4262"/>
</dbReference>
<protein>
    <submittedName>
        <fullName evidence="1">DUF4262 domain-containing protein</fullName>
    </submittedName>
</protein>
<comment type="caution">
    <text evidence="1">The sequence shown here is derived from an EMBL/GenBank/DDBJ whole genome shotgun (WGS) entry which is preliminary data.</text>
</comment>
<name>A0ABV9YGU5_9PSEU</name>